<organism evidence="1 2">
    <name type="scientific">Anaeromassilibacillus senegalensis</name>
    <dbReference type="NCBI Taxonomy" id="1673717"/>
    <lineage>
        <taxon>Bacteria</taxon>
        <taxon>Bacillati</taxon>
        <taxon>Bacillota</taxon>
        <taxon>Clostridia</taxon>
        <taxon>Eubacteriales</taxon>
        <taxon>Acutalibacteraceae</taxon>
        <taxon>Anaeromassilibacillus</taxon>
    </lineage>
</organism>
<keyword evidence="2" id="KW-1185">Reference proteome</keyword>
<sequence length="166" mass="18322">MEREVAGGEKVEIHLEFPVKLLPEEGVRPEGSNAWGMDGFSLYALLTDGQGQQALQEIRFEKQDGMSMEASVFSRDLEDVAEIETPSKVITKELHGYRYIYSSPEKVEPVYHCTHMDSATGTVLEGDLTLSHTTQMGDAVYAYYDGTVTGVKEGNAFSELPHGQSV</sequence>
<proteinExistence type="predicted"/>
<comment type="caution">
    <text evidence="1">The sequence shown here is derived from an EMBL/GenBank/DDBJ whole genome shotgun (WGS) entry which is preliminary data.</text>
</comment>
<evidence type="ECO:0000313" key="2">
    <source>
        <dbReference type="Proteomes" id="UP001298681"/>
    </source>
</evidence>
<dbReference type="EMBL" id="JAKNHQ010000008">
    <property type="protein sequence ID" value="MCG4610709.1"/>
    <property type="molecule type" value="Genomic_DNA"/>
</dbReference>
<reference evidence="1 2" key="1">
    <citation type="submission" date="2022-01" db="EMBL/GenBank/DDBJ databases">
        <title>Collection of gut derived symbiotic bacterial strains cultured from healthy donors.</title>
        <authorList>
            <person name="Lin H."/>
            <person name="Kohout C."/>
            <person name="Waligurski E."/>
            <person name="Pamer E.G."/>
        </authorList>
    </citation>
    <scope>NUCLEOTIDE SEQUENCE [LARGE SCALE GENOMIC DNA]</scope>
    <source>
        <strain evidence="1 2">DFI.7.58</strain>
    </source>
</reference>
<protein>
    <submittedName>
        <fullName evidence="1">Uncharacterized protein</fullName>
    </submittedName>
</protein>
<name>A0ABS9MJS3_9FIRM</name>
<accession>A0ABS9MJS3</accession>
<dbReference type="Proteomes" id="UP001298681">
    <property type="component" value="Unassembled WGS sequence"/>
</dbReference>
<dbReference type="RefSeq" id="WP_237966713.1">
    <property type="nucleotide sequence ID" value="NZ_JAKNHQ010000008.1"/>
</dbReference>
<gene>
    <name evidence="1" type="ORF">L0P57_07150</name>
</gene>
<evidence type="ECO:0000313" key="1">
    <source>
        <dbReference type="EMBL" id="MCG4610709.1"/>
    </source>
</evidence>